<dbReference type="Proteomes" id="UP000307244">
    <property type="component" value="Unassembled WGS sequence"/>
</dbReference>
<dbReference type="Pfam" id="PF12680">
    <property type="entry name" value="SnoaL_2"/>
    <property type="match status" value="1"/>
</dbReference>
<feature type="domain" description="SnoaL-like" evidence="1">
    <location>
        <begin position="14"/>
        <end position="110"/>
    </location>
</feature>
<protein>
    <submittedName>
        <fullName evidence="2">Nuclear transport factor 2 family protein</fullName>
    </submittedName>
</protein>
<reference evidence="2 3" key="1">
    <citation type="submission" date="2019-04" db="EMBL/GenBank/DDBJ databases">
        <title>Pedobacter sp. RP-3-15 sp. nov., isolated from Arctic soil.</title>
        <authorList>
            <person name="Dahal R.H."/>
            <person name="Kim D.-U."/>
        </authorList>
    </citation>
    <scope>NUCLEOTIDE SEQUENCE [LARGE SCALE GENOMIC DNA]</scope>
    <source>
        <strain evidence="2 3">RP-3-15</strain>
    </source>
</reference>
<dbReference type="AlphaFoldDB" id="A0A4U1CQ37"/>
<dbReference type="OrthoDB" id="6692273at2"/>
<evidence type="ECO:0000313" key="3">
    <source>
        <dbReference type="Proteomes" id="UP000307244"/>
    </source>
</evidence>
<dbReference type="InterPro" id="IPR037401">
    <property type="entry name" value="SnoaL-like"/>
</dbReference>
<dbReference type="RefSeq" id="WP_136835072.1">
    <property type="nucleotide sequence ID" value="NZ_SWBQ01000001.1"/>
</dbReference>
<comment type="caution">
    <text evidence="2">The sequence shown here is derived from an EMBL/GenBank/DDBJ whole genome shotgun (WGS) entry which is preliminary data.</text>
</comment>
<name>A0A4U1CQ37_9SPHI</name>
<dbReference type="EMBL" id="SWBQ01000001">
    <property type="protein sequence ID" value="TKC09664.1"/>
    <property type="molecule type" value="Genomic_DNA"/>
</dbReference>
<dbReference type="InterPro" id="IPR032710">
    <property type="entry name" value="NTF2-like_dom_sf"/>
</dbReference>
<evidence type="ECO:0000313" key="2">
    <source>
        <dbReference type="EMBL" id="TKC09664.1"/>
    </source>
</evidence>
<organism evidence="2 3">
    <name type="scientific">Pedobacter frigoris</name>
    <dbReference type="NCBI Taxonomy" id="2571272"/>
    <lineage>
        <taxon>Bacteria</taxon>
        <taxon>Pseudomonadati</taxon>
        <taxon>Bacteroidota</taxon>
        <taxon>Sphingobacteriia</taxon>
        <taxon>Sphingobacteriales</taxon>
        <taxon>Sphingobacteriaceae</taxon>
        <taxon>Pedobacter</taxon>
    </lineage>
</organism>
<gene>
    <name evidence="2" type="ORF">FA047_06160</name>
</gene>
<dbReference type="SUPFAM" id="SSF54427">
    <property type="entry name" value="NTF2-like"/>
    <property type="match status" value="1"/>
</dbReference>
<accession>A0A4U1CQ37</accession>
<evidence type="ECO:0000259" key="1">
    <source>
        <dbReference type="Pfam" id="PF12680"/>
    </source>
</evidence>
<proteinExistence type="predicted"/>
<keyword evidence="3" id="KW-1185">Reference proteome</keyword>
<dbReference type="Gene3D" id="3.10.450.50">
    <property type="match status" value="1"/>
</dbReference>
<sequence>MATTKELIEQINLLFTENRMEDFMDYFAEDVVWDMYSAAKGHTRFNGIEDFSKMDVSNMPEHSNFQFSTIVIEGDMASVQGSATNKKKDGIEYESNFCDIYHFKDDKIVKMSSYVIDSPH</sequence>